<reference evidence="4 5" key="1">
    <citation type="submission" date="2020-04" db="EMBL/GenBank/DDBJ databases">
        <authorList>
            <person name="Klaysubun C."/>
            <person name="Duangmal K."/>
            <person name="Lipun K."/>
        </authorList>
    </citation>
    <scope>NUCLEOTIDE SEQUENCE [LARGE SCALE GENOMIC DNA]</scope>
    <source>
        <strain evidence="4 5">K10HN5</strain>
    </source>
</reference>
<dbReference type="InterPro" id="IPR052336">
    <property type="entry name" value="MlaD_Phospholipid_Transporter"/>
</dbReference>
<evidence type="ECO:0000256" key="1">
    <source>
        <dbReference type="SAM" id="MobiDB-lite"/>
    </source>
</evidence>
<protein>
    <submittedName>
        <fullName evidence="4">MCE family protein</fullName>
    </submittedName>
</protein>
<feature type="region of interest" description="Disordered" evidence="1">
    <location>
        <begin position="404"/>
        <end position="433"/>
    </location>
</feature>
<dbReference type="InterPro" id="IPR003399">
    <property type="entry name" value="Mce/MlaD"/>
</dbReference>
<evidence type="ECO:0000256" key="2">
    <source>
        <dbReference type="SAM" id="Phobius"/>
    </source>
</evidence>
<keyword evidence="2" id="KW-0812">Transmembrane</keyword>
<keyword evidence="5" id="KW-1185">Reference proteome</keyword>
<feature type="domain" description="Mce/MlaD" evidence="3">
    <location>
        <begin position="44"/>
        <end position="121"/>
    </location>
</feature>
<feature type="transmembrane region" description="Helical" evidence="2">
    <location>
        <begin position="12"/>
        <end position="32"/>
    </location>
</feature>
<evidence type="ECO:0000313" key="5">
    <source>
        <dbReference type="Proteomes" id="UP000820669"/>
    </source>
</evidence>
<dbReference type="EMBL" id="JAAXLA010000050">
    <property type="protein sequence ID" value="NMI00170.1"/>
    <property type="molecule type" value="Genomic_DNA"/>
</dbReference>
<keyword evidence="2" id="KW-0472">Membrane</keyword>
<dbReference type="Pfam" id="PF02470">
    <property type="entry name" value="MlaD"/>
    <property type="match status" value="1"/>
</dbReference>
<dbReference type="RefSeq" id="WP_169383649.1">
    <property type="nucleotide sequence ID" value="NZ_JAAXLA010000050.1"/>
</dbReference>
<organism evidence="4 5">
    <name type="scientific">Pseudonocardia acidicola</name>
    <dbReference type="NCBI Taxonomy" id="2724939"/>
    <lineage>
        <taxon>Bacteria</taxon>
        <taxon>Bacillati</taxon>
        <taxon>Actinomycetota</taxon>
        <taxon>Actinomycetes</taxon>
        <taxon>Pseudonocardiales</taxon>
        <taxon>Pseudonocardiaceae</taxon>
        <taxon>Pseudonocardia</taxon>
    </lineage>
</organism>
<comment type="caution">
    <text evidence="4">The sequence shown here is derived from an EMBL/GenBank/DDBJ whole genome shotgun (WGS) entry which is preliminary data.</text>
</comment>
<gene>
    <name evidence="4" type="ORF">HF526_23080</name>
</gene>
<dbReference type="PANTHER" id="PTHR33371">
    <property type="entry name" value="INTERMEMBRANE PHOSPHOLIPID TRANSPORT SYSTEM BINDING PROTEIN MLAD-RELATED"/>
    <property type="match status" value="1"/>
</dbReference>
<sequence>MKIPHSALPKLRLLTLAIFTTACVGLFGYLWVNSGGHIPWVTADGYRVTMHVADVDNLVYFSDVRMAGVRVGKVEEIDNTGNGAARVVLSLDREVAPLHAGVTMRIGAKTLVEETYVDVHDGNGAPLPDGTTVPGSAVTPAVQLDDVLHSLDPKTRDALGLAVRSLGAGTAERAVDVSSAVQGLGALGRQGRTALDALAAQSEDLKTLSANTTELLQALDTRQGEIATMVGNAQRITDATSGENTDIEATMRELPGVLDSARTASTSLVGLSGALRPVAAKLNEAAPFLSSALGQLPAVSSDLRGLMPPLSGTLDGAPATLDRVPTFGRDARALIPPARVALSDLNPMLGYLQPYGPDLAAFFTNWSAGLANSVDVHGRYARPMFIFSEQSLRNSPVATDGLVNRANAYPPPGQANDPTPFAGPYPRVGRDSG</sequence>
<accession>A0ABX1SGY0</accession>
<name>A0ABX1SGY0_9PSEU</name>
<proteinExistence type="predicted"/>
<evidence type="ECO:0000313" key="4">
    <source>
        <dbReference type="EMBL" id="NMI00170.1"/>
    </source>
</evidence>
<dbReference type="PANTHER" id="PTHR33371:SF4">
    <property type="entry name" value="INTERMEMBRANE PHOSPHOLIPID TRANSPORT SYSTEM BINDING PROTEIN MLAD"/>
    <property type="match status" value="1"/>
</dbReference>
<dbReference type="PROSITE" id="PS51257">
    <property type="entry name" value="PROKAR_LIPOPROTEIN"/>
    <property type="match status" value="1"/>
</dbReference>
<evidence type="ECO:0000259" key="3">
    <source>
        <dbReference type="Pfam" id="PF02470"/>
    </source>
</evidence>
<keyword evidence="2" id="KW-1133">Transmembrane helix</keyword>
<dbReference type="Proteomes" id="UP000820669">
    <property type="component" value="Unassembled WGS sequence"/>
</dbReference>